<comment type="caution">
    <text evidence="1">The sequence shown here is derived from an EMBL/GenBank/DDBJ whole genome shotgun (WGS) entry which is preliminary data.</text>
</comment>
<name>A0A4R6RWU0_9MICO</name>
<dbReference type="Proteomes" id="UP000295601">
    <property type="component" value="Unassembled WGS sequence"/>
</dbReference>
<proteinExistence type="predicted"/>
<dbReference type="Gene3D" id="3.20.20.140">
    <property type="entry name" value="Metal-dependent hydrolases"/>
    <property type="match status" value="2"/>
</dbReference>
<dbReference type="RefSeq" id="WP_133616988.1">
    <property type="nucleotide sequence ID" value="NZ_SNYA01000005.1"/>
</dbReference>
<keyword evidence="2" id="KW-1185">Reference proteome</keyword>
<gene>
    <name evidence="1" type="ORF">EDF62_2136</name>
</gene>
<protein>
    <recommendedName>
        <fullName evidence="3">Phosphotriesterase-related protein</fullName>
    </recommendedName>
</protein>
<organism evidence="1 2">
    <name type="scientific">Leucobacter luti</name>
    <dbReference type="NCBI Taxonomy" id="340320"/>
    <lineage>
        <taxon>Bacteria</taxon>
        <taxon>Bacillati</taxon>
        <taxon>Actinomycetota</taxon>
        <taxon>Actinomycetes</taxon>
        <taxon>Micrococcales</taxon>
        <taxon>Microbacteriaceae</taxon>
        <taxon>Leucobacter</taxon>
    </lineage>
</organism>
<dbReference type="OrthoDB" id="9795018at2"/>
<evidence type="ECO:0000313" key="2">
    <source>
        <dbReference type="Proteomes" id="UP000295601"/>
    </source>
</evidence>
<sequence length="344" mass="35037">MSERASVIETVTGPLPVTAAGPVLAAEVLLQAAPPLAGNTGRPASEVAFAREPVAIGNLGRLLLGAPNRDDRTLAEADAAHALGVYAASVDASPESGPHAESAAQRAQPVVVVLDAATVEAQDPTRTSAALRRLSAASGVAIVRRTAIRVSATPADFRAAARAARLAGEGLMLSPGAELAEAAAAVARLEAEGLPGKRITLTGAQRLIGRRREGAPNAGFGTGDGAGVDPDRLEGLIALAQSSGITLCFDELGRIPTVRTVVSDHDIAVAILRCAARGLGEHVTLSCGIRAKHQLTAFGGNGLEFITQQFLPYLGMLGADAALRAAIGGETALRFLQRSEGKAV</sequence>
<dbReference type="AlphaFoldDB" id="A0A4R6RWU0"/>
<accession>A0A4R6RWU0</accession>
<dbReference type="EMBL" id="SNYA01000005">
    <property type="protein sequence ID" value="TDP91519.1"/>
    <property type="molecule type" value="Genomic_DNA"/>
</dbReference>
<reference evidence="1 2" key="1">
    <citation type="submission" date="2019-03" db="EMBL/GenBank/DDBJ databases">
        <title>Genomic analyses of the natural microbiome of Caenorhabditis elegans.</title>
        <authorList>
            <person name="Samuel B."/>
        </authorList>
    </citation>
    <scope>NUCLEOTIDE SEQUENCE [LARGE SCALE GENOMIC DNA]</scope>
    <source>
        <strain evidence="1 2">JUb18</strain>
    </source>
</reference>
<evidence type="ECO:0000313" key="1">
    <source>
        <dbReference type="EMBL" id="TDP91519.1"/>
    </source>
</evidence>
<evidence type="ECO:0008006" key="3">
    <source>
        <dbReference type="Google" id="ProtNLM"/>
    </source>
</evidence>